<reference evidence="1" key="1">
    <citation type="submission" date="2020-10" db="EMBL/GenBank/DDBJ databases">
        <authorList>
            <person name="Gilroy R."/>
        </authorList>
    </citation>
    <scope>NUCLEOTIDE SEQUENCE</scope>
    <source>
        <strain evidence="1">ChiHcec3-6078</strain>
    </source>
</reference>
<dbReference type="AlphaFoldDB" id="A0A9D1I0I7"/>
<evidence type="ECO:0008006" key="3">
    <source>
        <dbReference type="Google" id="ProtNLM"/>
    </source>
</evidence>
<evidence type="ECO:0000313" key="1">
    <source>
        <dbReference type="EMBL" id="HIU25727.1"/>
    </source>
</evidence>
<sequence>MLNNKTFLKIISFLIAVALWIYVMGEVNPDTEASIQDVEITFTNTDSLAGDGLAVVQNKTVTVDITIQGRRAEVNETKRNGVTATVDVEGASEGKNTREINVILPDGVSLAEISRQSLTFTAEELVEEEKPVTIEIAGAESAAGSLMPWVIDSSPKTVTVTGAKSSVERISEVRGTVPRNSATERQAEVEVDLAPVTDDNEVVLGVALSRETATASVQLLYSRAVNLEISVENLPDGMETERVEAPDTVTILGTEDAVNSIDSLEGTVDLSGAASGEKIPINIDLPEGTYLYYREGAPAAEVTLRTAD</sequence>
<dbReference type="InterPro" id="IPR012505">
    <property type="entry name" value="YbbR"/>
</dbReference>
<evidence type="ECO:0000313" key="2">
    <source>
        <dbReference type="Proteomes" id="UP000824090"/>
    </source>
</evidence>
<protein>
    <recommendedName>
        <fullName evidence="3">YbbR-like protein</fullName>
    </recommendedName>
</protein>
<dbReference type="Gene3D" id="2.170.120.30">
    <property type="match status" value="2"/>
</dbReference>
<accession>A0A9D1I0I7</accession>
<dbReference type="PANTHER" id="PTHR37804">
    <property type="entry name" value="CDAA REGULATORY PROTEIN CDAR"/>
    <property type="match status" value="1"/>
</dbReference>
<dbReference type="Pfam" id="PF07949">
    <property type="entry name" value="YbbR"/>
    <property type="match status" value="2"/>
</dbReference>
<name>A0A9D1I0I7_9FIRM</name>
<organism evidence="1 2">
    <name type="scientific">Candidatus Allocopromorpha excrementigallinarum</name>
    <dbReference type="NCBI Taxonomy" id="2840742"/>
    <lineage>
        <taxon>Bacteria</taxon>
        <taxon>Bacillati</taxon>
        <taxon>Bacillota</taxon>
        <taxon>Clostridia</taxon>
        <taxon>Eubacteriales</taxon>
        <taxon>Eubacteriaceae</taxon>
        <taxon>Eubacteriaceae incertae sedis</taxon>
        <taxon>Candidatus Allocopromorpha</taxon>
    </lineage>
</organism>
<gene>
    <name evidence="1" type="ORF">IAC50_04465</name>
</gene>
<dbReference type="PANTHER" id="PTHR37804:SF1">
    <property type="entry name" value="CDAA REGULATORY PROTEIN CDAR"/>
    <property type="match status" value="1"/>
</dbReference>
<comment type="caution">
    <text evidence="1">The sequence shown here is derived from an EMBL/GenBank/DDBJ whole genome shotgun (WGS) entry which is preliminary data.</text>
</comment>
<dbReference type="InterPro" id="IPR053154">
    <property type="entry name" value="c-di-AMP_regulator"/>
</dbReference>
<proteinExistence type="predicted"/>
<reference evidence="1" key="2">
    <citation type="journal article" date="2021" name="PeerJ">
        <title>Extensive microbial diversity within the chicken gut microbiome revealed by metagenomics and culture.</title>
        <authorList>
            <person name="Gilroy R."/>
            <person name="Ravi A."/>
            <person name="Getino M."/>
            <person name="Pursley I."/>
            <person name="Horton D.L."/>
            <person name="Alikhan N.F."/>
            <person name="Baker D."/>
            <person name="Gharbi K."/>
            <person name="Hall N."/>
            <person name="Watson M."/>
            <person name="Adriaenssens E.M."/>
            <person name="Foster-Nyarko E."/>
            <person name="Jarju S."/>
            <person name="Secka A."/>
            <person name="Antonio M."/>
            <person name="Oren A."/>
            <person name="Chaudhuri R.R."/>
            <person name="La Ragione R."/>
            <person name="Hildebrand F."/>
            <person name="Pallen M.J."/>
        </authorList>
    </citation>
    <scope>NUCLEOTIDE SEQUENCE</scope>
    <source>
        <strain evidence="1">ChiHcec3-6078</strain>
    </source>
</reference>
<dbReference type="Proteomes" id="UP000824090">
    <property type="component" value="Unassembled WGS sequence"/>
</dbReference>
<dbReference type="EMBL" id="DVMP01000084">
    <property type="protein sequence ID" value="HIU25727.1"/>
    <property type="molecule type" value="Genomic_DNA"/>
</dbReference>